<proteinExistence type="predicted"/>
<dbReference type="OrthoDB" id="411524at2759"/>
<comment type="caution">
    <text evidence="1">The sequence shown here is derived from an EMBL/GenBank/DDBJ whole genome shotgun (WGS) entry which is preliminary data.</text>
</comment>
<dbReference type="AlphaFoldDB" id="A0A0M0JL18"/>
<gene>
    <name evidence="1" type="ORF">Ctob_005953</name>
</gene>
<evidence type="ECO:0000313" key="2">
    <source>
        <dbReference type="Proteomes" id="UP000037460"/>
    </source>
</evidence>
<name>A0A0M0JL18_9EUKA</name>
<reference evidence="2" key="1">
    <citation type="journal article" date="2015" name="PLoS Genet.">
        <title>Genome Sequence and Transcriptome Analyses of Chrysochromulina tobin: Metabolic Tools for Enhanced Algal Fitness in the Prominent Order Prymnesiales (Haptophyceae).</title>
        <authorList>
            <person name="Hovde B.T."/>
            <person name="Deodato C.R."/>
            <person name="Hunsperger H.M."/>
            <person name="Ryken S.A."/>
            <person name="Yost W."/>
            <person name="Jha R.K."/>
            <person name="Patterson J."/>
            <person name="Monnat R.J. Jr."/>
            <person name="Barlow S.B."/>
            <person name="Starkenburg S.R."/>
            <person name="Cattolico R.A."/>
        </authorList>
    </citation>
    <scope>NUCLEOTIDE SEQUENCE</scope>
    <source>
        <strain evidence="2">CCMP291</strain>
    </source>
</reference>
<evidence type="ECO:0000313" key="1">
    <source>
        <dbReference type="EMBL" id="KOO27180.1"/>
    </source>
</evidence>
<accession>A0A0M0JL18</accession>
<dbReference type="Proteomes" id="UP000037460">
    <property type="component" value="Unassembled WGS sequence"/>
</dbReference>
<protein>
    <submittedName>
        <fullName evidence="1">Uncharacterized protein</fullName>
    </submittedName>
</protein>
<dbReference type="EMBL" id="JWZX01002748">
    <property type="protein sequence ID" value="KOO27180.1"/>
    <property type="molecule type" value="Genomic_DNA"/>
</dbReference>
<keyword evidence="2" id="KW-1185">Reference proteome</keyword>
<sequence>MGTGGVGGVGGGIVGGDDGHGGWVQLDGLGHIPMHEMIHLVGARRIERAAVLHYTGERKPWMPTAFVEYAPLLPPEARPKTTPRPLDLVLLLHDGASADVARAVSEGFVNDSFGCASYASVRDRRLEPHPDALMPFGRKVCVRYNRTGKRCARRGWAMAAPPIDSCQQVR</sequence>
<organism evidence="1 2">
    <name type="scientific">Chrysochromulina tobinii</name>
    <dbReference type="NCBI Taxonomy" id="1460289"/>
    <lineage>
        <taxon>Eukaryota</taxon>
        <taxon>Haptista</taxon>
        <taxon>Haptophyta</taxon>
        <taxon>Prymnesiophyceae</taxon>
        <taxon>Prymnesiales</taxon>
        <taxon>Chrysochromulinaceae</taxon>
        <taxon>Chrysochromulina</taxon>
    </lineage>
</organism>